<evidence type="ECO:0000313" key="2">
    <source>
        <dbReference type="EMBL" id="THF56599.1"/>
    </source>
</evidence>
<dbReference type="EMBL" id="SSNY01000007">
    <property type="protein sequence ID" value="THF56599.1"/>
    <property type="molecule type" value="Genomic_DNA"/>
</dbReference>
<accession>A0ABY2Q5C1</accession>
<dbReference type="PANTHER" id="PTHR12526">
    <property type="entry name" value="GLYCOSYLTRANSFERASE"/>
    <property type="match status" value="1"/>
</dbReference>
<dbReference type="RefSeq" id="WP_136357798.1">
    <property type="nucleotide sequence ID" value="NZ_SSNY01000007.1"/>
</dbReference>
<dbReference type="Proteomes" id="UP000306441">
    <property type="component" value="Unassembled WGS sequence"/>
</dbReference>
<dbReference type="Pfam" id="PF13579">
    <property type="entry name" value="Glyco_trans_4_4"/>
    <property type="match status" value="1"/>
</dbReference>
<dbReference type="CDD" id="cd03794">
    <property type="entry name" value="GT4_WbuB-like"/>
    <property type="match status" value="1"/>
</dbReference>
<organism evidence="2 3">
    <name type="scientific">Ollibium composti</name>
    <dbReference type="NCBI Taxonomy" id="2675109"/>
    <lineage>
        <taxon>Bacteria</taxon>
        <taxon>Pseudomonadati</taxon>
        <taxon>Pseudomonadota</taxon>
        <taxon>Alphaproteobacteria</taxon>
        <taxon>Hyphomicrobiales</taxon>
        <taxon>Phyllobacteriaceae</taxon>
        <taxon>Ollibium</taxon>
    </lineage>
</organism>
<dbReference type="InterPro" id="IPR028098">
    <property type="entry name" value="Glyco_trans_4-like_N"/>
</dbReference>
<name>A0ABY2Q5C1_9HYPH</name>
<comment type="caution">
    <text evidence="2">The sequence shown here is derived from an EMBL/GenBank/DDBJ whole genome shotgun (WGS) entry which is preliminary data.</text>
</comment>
<reference evidence="2 3" key="1">
    <citation type="submission" date="2019-04" db="EMBL/GenBank/DDBJ databases">
        <title>Mesorhizobium composti sp. nov., isolated from compost.</title>
        <authorList>
            <person name="Lin S.-Y."/>
            <person name="Hameed A."/>
            <person name="Hsieh Y.-T."/>
            <person name="Young C.-C."/>
        </authorList>
    </citation>
    <scope>NUCLEOTIDE SEQUENCE [LARGE SCALE GENOMIC DNA]</scope>
    <source>
        <strain evidence="2 3">CC-YTH430</strain>
    </source>
</reference>
<sequence length="396" mass="45081">MSSIVIVNRYFWPETVLVNDIATWLVEAGHEVEVITSQPSYNPEARLPKRPTREIWNGVTVRRISLLPERKRGLVRQLNNLLFCWCAALLVLFGRRHRVVWTTSIPPVLQPLLLRIVTRLRGSQLIYFVQDIYPEIAILMGMIKRGAFTGLITRLDNWTISRADVVVTLSNDMADSIKARGVVPRRLLHINNFSAIESAVGLPRPAVDGPCRFVFAGNIGRFQHLEQTIELFADIDPAEGRLELIGEGRLKQALEEKVLRDGIKSVFFHAYRPAIEAFELIRDRDVGIVSLSPGLYAYAYPSKTFTYLAAGVPLLCFIEKQSELARYIEERGIGVAVDWSVPRAQLLEAIQHVIVTHREMAQNLGEKRHDLYDRQAARLRWTALFDELLATDRRPV</sequence>
<dbReference type="SUPFAM" id="SSF53756">
    <property type="entry name" value="UDP-Glycosyltransferase/glycogen phosphorylase"/>
    <property type="match status" value="1"/>
</dbReference>
<evidence type="ECO:0000313" key="3">
    <source>
        <dbReference type="Proteomes" id="UP000306441"/>
    </source>
</evidence>
<proteinExistence type="predicted"/>
<protein>
    <submittedName>
        <fullName evidence="2">Glycosyltransferase family 4 protein</fullName>
    </submittedName>
</protein>
<dbReference type="Gene3D" id="3.40.50.2000">
    <property type="entry name" value="Glycogen Phosphorylase B"/>
    <property type="match status" value="2"/>
</dbReference>
<keyword evidence="3" id="KW-1185">Reference proteome</keyword>
<evidence type="ECO:0000259" key="1">
    <source>
        <dbReference type="Pfam" id="PF13579"/>
    </source>
</evidence>
<gene>
    <name evidence="2" type="ORF">E6C48_12835</name>
</gene>
<feature type="domain" description="Glycosyltransferase subfamily 4-like N-terminal" evidence="1">
    <location>
        <begin position="18"/>
        <end position="188"/>
    </location>
</feature>